<feature type="transmembrane region" description="Helical" evidence="1">
    <location>
        <begin position="66"/>
        <end position="87"/>
    </location>
</feature>
<keyword evidence="1" id="KW-0472">Membrane</keyword>
<keyword evidence="1" id="KW-0812">Transmembrane</keyword>
<dbReference type="EMBL" id="UINC01169599">
    <property type="protein sequence ID" value="SVD73218.1"/>
    <property type="molecule type" value="Genomic_DNA"/>
</dbReference>
<evidence type="ECO:0000313" key="2">
    <source>
        <dbReference type="EMBL" id="SVD73218.1"/>
    </source>
</evidence>
<evidence type="ECO:0000256" key="1">
    <source>
        <dbReference type="SAM" id="Phobius"/>
    </source>
</evidence>
<accession>A0A382XSF9</accession>
<protein>
    <submittedName>
        <fullName evidence="2">Uncharacterized protein</fullName>
    </submittedName>
</protein>
<proteinExistence type="predicted"/>
<feature type="non-terminal residue" evidence="2">
    <location>
        <position position="111"/>
    </location>
</feature>
<feature type="non-terminal residue" evidence="2">
    <location>
        <position position="1"/>
    </location>
</feature>
<name>A0A382XSF9_9ZZZZ</name>
<dbReference type="AlphaFoldDB" id="A0A382XSF9"/>
<sequence length="111" mass="11864">MTRLVFLIVTCILLINTQGFSAQESKLGTAFNAAIWGAGIGIVSGLGFAALATSDKEEIGTTSNRVRNNMIQGFGTGILAGLIYGMFEISEISPSYNVLYNFNSKQTLVAY</sequence>
<keyword evidence="1" id="KW-1133">Transmembrane helix</keyword>
<feature type="transmembrane region" description="Helical" evidence="1">
    <location>
        <begin position="35"/>
        <end position="54"/>
    </location>
</feature>
<gene>
    <name evidence="2" type="ORF">METZ01_LOCUS426072</name>
</gene>
<reference evidence="2" key="1">
    <citation type="submission" date="2018-05" db="EMBL/GenBank/DDBJ databases">
        <authorList>
            <person name="Lanie J.A."/>
            <person name="Ng W.-L."/>
            <person name="Kazmierczak K.M."/>
            <person name="Andrzejewski T.M."/>
            <person name="Davidsen T.M."/>
            <person name="Wayne K.J."/>
            <person name="Tettelin H."/>
            <person name="Glass J.I."/>
            <person name="Rusch D."/>
            <person name="Podicherti R."/>
            <person name="Tsui H.-C.T."/>
            <person name="Winkler M.E."/>
        </authorList>
    </citation>
    <scope>NUCLEOTIDE SEQUENCE</scope>
</reference>
<organism evidence="2">
    <name type="scientific">marine metagenome</name>
    <dbReference type="NCBI Taxonomy" id="408172"/>
    <lineage>
        <taxon>unclassified sequences</taxon>
        <taxon>metagenomes</taxon>
        <taxon>ecological metagenomes</taxon>
    </lineage>
</organism>